<dbReference type="Proteomes" id="UP001194469">
    <property type="component" value="Unassembled WGS sequence"/>
</dbReference>
<evidence type="ECO:0000256" key="4">
    <source>
        <dbReference type="SAM" id="MobiDB-lite"/>
    </source>
</evidence>
<dbReference type="InterPro" id="IPR015856">
    <property type="entry name" value="ABC_transpr_CbiO/EcfA_su"/>
</dbReference>
<dbReference type="GO" id="GO:0005524">
    <property type="term" value="F:ATP binding"/>
    <property type="evidence" value="ECO:0007669"/>
    <property type="project" value="UniProtKB-KW"/>
</dbReference>
<protein>
    <submittedName>
        <fullName evidence="6">ABC transporter ATP-binding protein</fullName>
    </submittedName>
</protein>
<dbReference type="PANTHER" id="PTHR43423">
    <property type="entry name" value="ABC TRANSPORTER I FAMILY MEMBER 17"/>
    <property type="match status" value="1"/>
</dbReference>
<evidence type="ECO:0000259" key="5">
    <source>
        <dbReference type="PROSITE" id="PS50893"/>
    </source>
</evidence>
<dbReference type="Pfam" id="PF00005">
    <property type="entry name" value="ABC_tran"/>
    <property type="match status" value="1"/>
</dbReference>
<dbReference type="SMART" id="SM00382">
    <property type="entry name" value="AAA"/>
    <property type="match status" value="1"/>
</dbReference>
<dbReference type="InterPro" id="IPR003439">
    <property type="entry name" value="ABC_transporter-like_ATP-bd"/>
</dbReference>
<feature type="region of interest" description="Disordered" evidence="4">
    <location>
        <begin position="1"/>
        <end position="23"/>
    </location>
</feature>
<reference evidence="6 7" key="1">
    <citation type="submission" date="2019-08" db="EMBL/GenBank/DDBJ databases">
        <authorList>
            <person name="Luo N."/>
        </authorList>
    </citation>
    <scope>NUCLEOTIDE SEQUENCE [LARGE SCALE GENOMIC DNA]</scope>
    <source>
        <strain evidence="6 7">NCIMB 9442</strain>
    </source>
</reference>
<dbReference type="InterPro" id="IPR027417">
    <property type="entry name" value="P-loop_NTPase"/>
</dbReference>
<evidence type="ECO:0000313" key="6">
    <source>
        <dbReference type="EMBL" id="MBG3879078.1"/>
    </source>
</evidence>
<dbReference type="CDD" id="cd03225">
    <property type="entry name" value="ABC_cobalt_CbiO_domain1"/>
    <property type="match status" value="1"/>
</dbReference>
<sequence length="284" mass="30138">MSGREDNGVSRMSPGSCEHNIPADDALAAGAGDMADGAASEAHPEEIHPGAAHTEGPCTGVLCTRCHVPLYQLEGVVRRHGERTVLDVPRLDITAGGITGVVGPNGGGKSTLLRLLALLDAPCRGELHFAGEAVGPLSAARTAELRRSVTLLLQEPYLLRRSVYENVAFGLSMRGVRDTADAVRGALELVALDPDVFLHRRWFELSGGEAQRVALAARLAFSPRVLLMDEPTASLDEDSAARIADAARAVAGRGTTVIVVSHDRDWLEPLADRILKVRRGLVEG</sequence>
<dbReference type="EMBL" id="VRYY01000816">
    <property type="protein sequence ID" value="MBG3879078.1"/>
    <property type="molecule type" value="Genomic_DNA"/>
</dbReference>
<comment type="caution">
    <text evidence="6">The sequence shown here is derived from an EMBL/GenBank/DDBJ whole genome shotgun (WGS) entry which is preliminary data.</text>
</comment>
<dbReference type="SUPFAM" id="SSF52540">
    <property type="entry name" value="P-loop containing nucleoside triphosphate hydrolases"/>
    <property type="match status" value="1"/>
</dbReference>
<keyword evidence="3 6" id="KW-0067">ATP-binding</keyword>
<evidence type="ECO:0000256" key="1">
    <source>
        <dbReference type="ARBA" id="ARBA00022448"/>
    </source>
</evidence>
<evidence type="ECO:0000256" key="3">
    <source>
        <dbReference type="ARBA" id="ARBA00022840"/>
    </source>
</evidence>
<dbReference type="PANTHER" id="PTHR43423:SF1">
    <property type="entry name" value="ABC TRANSPORTER I FAMILY MEMBER 17"/>
    <property type="match status" value="1"/>
</dbReference>
<dbReference type="InterPro" id="IPR003593">
    <property type="entry name" value="AAA+_ATPase"/>
</dbReference>
<evidence type="ECO:0000313" key="7">
    <source>
        <dbReference type="Proteomes" id="UP001194469"/>
    </source>
</evidence>
<keyword evidence="1" id="KW-0813">Transport</keyword>
<feature type="region of interest" description="Disordered" evidence="4">
    <location>
        <begin position="33"/>
        <end position="52"/>
    </location>
</feature>
<feature type="domain" description="ABC transporter" evidence="5">
    <location>
        <begin position="71"/>
        <end position="284"/>
    </location>
</feature>
<organism evidence="6 7">
    <name type="scientific">Nitratidesulfovibrio oxamicus</name>
    <dbReference type="NCBI Taxonomy" id="32016"/>
    <lineage>
        <taxon>Bacteria</taxon>
        <taxon>Pseudomonadati</taxon>
        <taxon>Thermodesulfobacteriota</taxon>
        <taxon>Desulfovibrionia</taxon>
        <taxon>Desulfovibrionales</taxon>
        <taxon>Desulfovibrionaceae</taxon>
        <taxon>Nitratidesulfovibrio</taxon>
    </lineage>
</organism>
<evidence type="ECO:0000256" key="2">
    <source>
        <dbReference type="ARBA" id="ARBA00022741"/>
    </source>
</evidence>
<dbReference type="Gene3D" id="3.40.50.300">
    <property type="entry name" value="P-loop containing nucleotide triphosphate hydrolases"/>
    <property type="match status" value="1"/>
</dbReference>
<accession>A0ABS0J9F1</accession>
<keyword evidence="7" id="KW-1185">Reference proteome</keyword>
<dbReference type="PROSITE" id="PS50893">
    <property type="entry name" value="ABC_TRANSPORTER_2"/>
    <property type="match status" value="1"/>
</dbReference>
<proteinExistence type="predicted"/>
<name>A0ABS0J9F1_9BACT</name>
<keyword evidence="2" id="KW-0547">Nucleotide-binding</keyword>
<gene>
    <name evidence="6" type="ORF">FVW20_19290</name>
</gene>